<dbReference type="Proteomes" id="UP000594638">
    <property type="component" value="Unassembled WGS sequence"/>
</dbReference>
<sequence>MAMPYMDGMQHNKTIQPEFSRGSRRKESRKGKSIDPSNMSEESVHLETPRADEGPSGPQHFPNEEQHHGIQGNAVLHDLNVQISELK</sequence>
<feature type="region of interest" description="Disordered" evidence="1">
    <location>
        <begin position="1"/>
        <end position="72"/>
    </location>
</feature>
<evidence type="ECO:0000313" key="2">
    <source>
        <dbReference type="EMBL" id="CAA2990383.1"/>
    </source>
</evidence>
<keyword evidence="3" id="KW-1185">Reference proteome</keyword>
<proteinExistence type="predicted"/>
<comment type="caution">
    <text evidence="2">The sequence shown here is derived from an EMBL/GenBank/DDBJ whole genome shotgun (WGS) entry which is preliminary data.</text>
</comment>
<evidence type="ECO:0000256" key="1">
    <source>
        <dbReference type="SAM" id="MobiDB-lite"/>
    </source>
</evidence>
<reference evidence="2 3" key="1">
    <citation type="submission" date="2019-12" db="EMBL/GenBank/DDBJ databases">
        <authorList>
            <person name="Alioto T."/>
            <person name="Alioto T."/>
            <person name="Gomez Garrido J."/>
        </authorList>
    </citation>
    <scope>NUCLEOTIDE SEQUENCE [LARGE SCALE GENOMIC DNA]</scope>
</reference>
<organism evidence="2 3">
    <name type="scientific">Olea europaea subsp. europaea</name>
    <dbReference type="NCBI Taxonomy" id="158383"/>
    <lineage>
        <taxon>Eukaryota</taxon>
        <taxon>Viridiplantae</taxon>
        <taxon>Streptophyta</taxon>
        <taxon>Embryophyta</taxon>
        <taxon>Tracheophyta</taxon>
        <taxon>Spermatophyta</taxon>
        <taxon>Magnoliopsida</taxon>
        <taxon>eudicotyledons</taxon>
        <taxon>Gunneridae</taxon>
        <taxon>Pentapetalae</taxon>
        <taxon>asterids</taxon>
        <taxon>lamiids</taxon>
        <taxon>Lamiales</taxon>
        <taxon>Oleaceae</taxon>
        <taxon>Oleeae</taxon>
        <taxon>Olea</taxon>
    </lineage>
</organism>
<feature type="compositionally biased region" description="Basic residues" evidence="1">
    <location>
        <begin position="22"/>
        <end position="31"/>
    </location>
</feature>
<protein>
    <submittedName>
        <fullName evidence="2">Uncharacterized protein</fullName>
    </submittedName>
</protein>
<gene>
    <name evidence="2" type="ORF">OLEA9_A070165</name>
</gene>
<dbReference type="AlphaFoldDB" id="A0A8S0SED3"/>
<evidence type="ECO:0000313" key="3">
    <source>
        <dbReference type="Proteomes" id="UP000594638"/>
    </source>
</evidence>
<name>A0A8S0SED3_OLEEU</name>
<accession>A0A8S0SED3</accession>
<dbReference type="EMBL" id="CACTIH010004263">
    <property type="protein sequence ID" value="CAA2990383.1"/>
    <property type="molecule type" value="Genomic_DNA"/>
</dbReference>
<dbReference type="Gramene" id="OE9A070165T1">
    <property type="protein sequence ID" value="OE9A070165C1"/>
    <property type="gene ID" value="OE9A070165"/>
</dbReference>
<feature type="compositionally biased region" description="Basic and acidic residues" evidence="1">
    <location>
        <begin position="42"/>
        <end position="53"/>
    </location>
</feature>